<feature type="domain" description="N-acetyltransferase" evidence="1">
    <location>
        <begin position="11"/>
        <end position="97"/>
    </location>
</feature>
<dbReference type="InterPro" id="IPR031165">
    <property type="entry name" value="GNAT_YJDJ"/>
</dbReference>
<dbReference type="PROSITE" id="PS51729">
    <property type="entry name" value="GNAT_YJDJ"/>
    <property type="match status" value="1"/>
</dbReference>
<evidence type="ECO:0000259" key="1">
    <source>
        <dbReference type="PROSITE" id="PS51729"/>
    </source>
</evidence>
<gene>
    <name evidence="2" type="ORF">GCM10022404_17670</name>
</gene>
<evidence type="ECO:0000313" key="3">
    <source>
        <dbReference type="Proteomes" id="UP001399917"/>
    </source>
</evidence>
<evidence type="ECO:0000313" key="2">
    <source>
        <dbReference type="EMBL" id="GAA3868036.1"/>
    </source>
</evidence>
<comment type="caution">
    <text evidence="2">The sequence shown here is derived from an EMBL/GenBank/DDBJ whole genome shotgun (WGS) entry which is preliminary data.</text>
</comment>
<dbReference type="SUPFAM" id="SSF55729">
    <property type="entry name" value="Acyl-CoA N-acyltransferases (Nat)"/>
    <property type="match status" value="1"/>
</dbReference>
<dbReference type="EMBL" id="BAABDF010000007">
    <property type="protein sequence ID" value="GAA3868036.1"/>
    <property type="molecule type" value="Genomic_DNA"/>
</dbReference>
<proteinExistence type="predicted"/>
<dbReference type="RefSeq" id="WP_344846456.1">
    <property type="nucleotide sequence ID" value="NZ_BAABDF010000007.1"/>
</dbReference>
<keyword evidence="3" id="KW-1185">Reference proteome</keyword>
<dbReference type="Pfam" id="PF14542">
    <property type="entry name" value="Acetyltransf_CG"/>
    <property type="match status" value="1"/>
</dbReference>
<dbReference type="Proteomes" id="UP001399917">
    <property type="component" value="Unassembled WGS sequence"/>
</dbReference>
<dbReference type="Gene3D" id="3.40.630.30">
    <property type="match status" value="1"/>
</dbReference>
<organism evidence="2 3">
    <name type="scientific">Celeribacter arenosi</name>
    <dbReference type="NCBI Taxonomy" id="792649"/>
    <lineage>
        <taxon>Bacteria</taxon>
        <taxon>Pseudomonadati</taxon>
        <taxon>Pseudomonadota</taxon>
        <taxon>Alphaproteobacteria</taxon>
        <taxon>Rhodobacterales</taxon>
        <taxon>Roseobacteraceae</taxon>
        <taxon>Celeribacter</taxon>
    </lineage>
</organism>
<dbReference type="PANTHER" id="PTHR31435">
    <property type="entry name" value="PROTEIN NATD1"/>
    <property type="match status" value="1"/>
</dbReference>
<accession>A0ABP7K9U2</accession>
<name>A0ABP7K9U2_9RHOB</name>
<dbReference type="InterPro" id="IPR016181">
    <property type="entry name" value="Acyl_CoA_acyltransferase"/>
</dbReference>
<reference evidence="3" key="1">
    <citation type="journal article" date="2019" name="Int. J. Syst. Evol. Microbiol.">
        <title>The Global Catalogue of Microorganisms (GCM) 10K type strain sequencing project: providing services to taxonomists for standard genome sequencing and annotation.</title>
        <authorList>
            <consortium name="The Broad Institute Genomics Platform"/>
            <consortium name="The Broad Institute Genome Sequencing Center for Infectious Disease"/>
            <person name="Wu L."/>
            <person name="Ma J."/>
        </authorList>
    </citation>
    <scope>NUCLEOTIDE SEQUENCE [LARGE SCALE GENOMIC DNA]</scope>
    <source>
        <strain evidence="3">JCM 17190</strain>
    </source>
</reference>
<sequence length="97" mass="10815">MPETQMQVDFEDGETGGRYVIRTSAGDAETTFSKTGDKIIIIDHTDMPDALRGQGYGAVLIERIVADMREQSKKIVPLCPFAASQFRKHPDWSDVLN</sequence>
<dbReference type="PANTHER" id="PTHR31435:SF10">
    <property type="entry name" value="BSR4717 PROTEIN"/>
    <property type="match status" value="1"/>
</dbReference>
<protein>
    <submittedName>
        <fullName evidence="2">GNAT family N-acetyltransferase</fullName>
    </submittedName>
</protein>
<dbReference type="InterPro" id="IPR045057">
    <property type="entry name" value="Gcn5-rel_NAT"/>
</dbReference>